<keyword evidence="3" id="KW-1185">Reference proteome</keyword>
<feature type="signal peptide" evidence="1">
    <location>
        <begin position="1"/>
        <end position="22"/>
    </location>
</feature>
<comment type="caution">
    <text evidence="2">The sequence shown here is derived from an EMBL/GenBank/DDBJ whole genome shotgun (WGS) entry which is preliminary data.</text>
</comment>
<gene>
    <name evidence="2" type="ORF">C4D60_Mb09t00910</name>
</gene>
<evidence type="ECO:0000313" key="2">
    <source>
        <dbReference type="EMBL" id="THU46053.1"/>
    </source>
</evidence>
<sequence>MDPKQLAALVSSLVSQALLLLSLPFPHPNPSASVPNRSNLPLFLFSSPPTPLAPLLSLLLHLLSSSSHVAASTYWNNEHNNKTTSQLLEFGQCEGYPAKAAKAVTQSGIPSYVANEAVSWVVKVGDEAQ</sequence>
<protein>
    <submittedName>
        <fullName evidence="2">Uncharacterized protein</fullName>
    </submittedName>
</protein>
<evidence type="ECO:0000313" key="3">
    <source>
        <dbReference type="Proteomes" id="UP000317650"/>
    </source>
</evidence>
<name>A0A4S8ID37_MUSBA</name>
<dbReference type="EMBL" id="PYDT01000010">
    <property type="protein sequence ID" value="THU46053.1"/>
    <property type="molecule type" value="Genomic_DNA"/>
</dbReference>
<dbReference type="AlphaFoldDB" id="A0A4S8ID37"/>
<evidence type="ECO:0000256" key="1">
    <source>
        <dbReference type="SAM" id="SignalP"/>
    </source>
</evidence>
<organism evidence="2 3">
    <name type="scientific">Musa balbisiana</name>
    <name type="common">Banana</name>
    <dbReference type="NCBI Taxonomy" id="52838"/>
    <lineage>
        <taxon>Eukaryota</taxon>
        <taxon>Viridiplantae</taxon>
        <taxon>Streptophyta</taxon>
        <taxon>Embryophyta</taxon>
        <taxon>Tracheophyta</taxon>
        <taxon>Spermatophyta</taxon>
        <taxon>Magnoliopsida</taxon>
        <taxon>Liliopsida</taxon>
        <taxon>Zingiberales</taxon>
        <taxon>Musaceae</taxon>
        <taxon>Musa</taxon>
    </lineage>
</organism>
<reference evidence="2 3" key="1">
    <citation type="journal article" date="2019" name="Nat. Plants">
        <title>Genome sequencing of Musa balbisiana reveals subgenome evolution and function divergence in polyploid bananas.</title>
        <authorList>
            <person name="Yao X."/>
        </authorList>
    </citation>
    <scope>NUCLEOTIDE SEQUENCE [LARGE SCALE GENOMIC DNA]</scope>
    <source>
        <strain evidence="3">cv. DH-PKW</strain>
        <tissue evidence="2">Leaves</tissue>
    </source>
</reference>
<accession>A0A4S8ID37</accession>
<keyword evidence="1" id="KW-0732">Signal</keyword>
<feature type="chain" id="PRO_5020764305" evidence="1">
    <location>
        <begin position="23"/>
        <end position="129"/>
    </location>
</feature>
<dbReference type="Proteomes" id="UP000317650">
    <property type="component" value="Chromosome 9"/>
</dbReference>
<proteinExistence type="predicted"/>